<protein>
    <submittedName>
        <fullName evidence="1">Uncharacterized protein</fullName>
    </submittedName>
</protein>
<evidence type="ECO:0000313" key="1">
    <source>
        <dbReference type="EMBL" id="KAI1510722.1"/>
    </source>
</evidence>
<dbReference type="Proteomes" id="UP000249757">
    <property type="component" value="Unassembled WGS sequence"/>
</dbReference>
<gene>
    <name evidence="1" type="ORF">Ptr86124_010527</name>
</gene>
<dbReference type="OrthoDB" id="10412196at2759"/>
<name>A0A2W1GJR4_9PLEO</name>
<comment type="caution">
    <text evidence="1">The sequence shown here is derived from an EMBL/GenBank/DDBJ whole genome shotgun (WGS) entry which is preliminary data.</text>
</comment>
<dbReference type="AlphaFoldDB" id="A0A2W1GJR4"/>
<reference evidence="2" key="1">
    <citation type="journal article" date="2022" name="Microb. Genom.">
        <title>A global pangenome for the wheat fungal pathogen Pyrenophora tritici-repentis and prediction of effector protein structural homology.</title>
        <authorList>
            <person name="Moolhuijzen P.M."/>
            <person name="See P.T."/>
            <person name="Shi G."/>
            <person name="Powell H.R."/>
            <person name="Cockram J."/>
            <person name="Jorgensen L.N."/>
            <person name="Benslimane H."/>
            <person name="Strelkov S.E."/>
            <person name="Turner J."/>
            <person name="Liu Z."/>
            <person name="Moffat C.S."/>
        </authorList>
    </citation>
    <scope>NUCLEOTIDE SEQUENCE [LARGE SCALE GENOMIC DNA]</scope>
</reference>
<evidence type="ECO:0000313" key="2">
    <source>
        <dbReference type="Proteomes" id="UP000249757"/>
    </source>
</evidence>
<dbReference type="EMBL" id="NRDI02000016">
    <property type="protein sequence ID" value="KAI1510722.1"/>
    <property type="molecule type" value="Genomic_DNA"/>
</dbReference>
<organism evidence="1 2">
    <name type="scientific">Pyrenophora tritici-repentis</name>
    <dbReference type="NCBI Taxonomy" id="45151"/>
    <lineage>
        <taxon>Eukaryota</taxon>
        <taxon>Fungi</taxon>
        <taxon>Dikarya</taxon>
        <taxon>Ascomycota</taxon>
        <taxon>Pezizomycotina</taxon>
        <taxon>Dothideomycetes</taxon>
        <taxon>Pleosporomycetidae</taxon>
        <taxon>Pleosporales</taxon>
        <taxon>Pleosporineae</taxon>
        <taxon>Pleosporaceae</taxon>
        <taxon>Pyrenophora</taxon>
    </lineage>
</organism>
<accession>A0A2W1GJR4</accession>
<keyword evidence="2" id="KW-1185">Reference proteome</keyword>
<sequence>MERVCTSNNERLRETAMPRQNRREGVMRRLGKNNIKKPHAATFGKKDVMELAMIQLEQDNMVFGDMLQELEEHGHNDHLWYSEMQALVRSGATQEALNECLNGRPAITNLPTRARYSLARRGGRDFQSPA</sequence>
<proteinExistence type="predicted"/>